<evidence type="ECO:0000256" key="4">
    <source>
        <dbReference type="ARBA" id="ARBA00022833"/>
    </source>
</evidence>
<dbReference type="AlphaFoldDB" id="A0A9P0CTD8"/>
<keyword evidence="2" id="KW-0479">Metal-binding</keyword>
<evidence type="ECO:0000256" key="5">
    <source>
        <dbReference type="ARBA" id="ARBA00023242"/>
    </source>
</evidence>
<dbReference type="GO" id="GO:0008270">
    <property type="term" value="F:zinc ion binding"/>
    <property type="evidence" value="ECO:0007669"/>
    <property type="project" value="UniProtKB-KW"/>
</dbReference>
<organism evidence="6 7">
    <name type="scientific">Psylliodes chrysocephalus</name>
    <dbReference type="NCBI Taxonomy" id="3402493"/>
    <lineage>
        <taxon>Eukaryota</taxon>
        <taxon>Metazoa</taxon>
        <taxon>Ecdysozoa</taxon>
        <taxon>Arthropoda</taxon>
        <taxon>Hexapoda</taxon>
        <taxon>Insecta</taxon>
        <taxon>Pterygota</taxon>
        <taxon>Neoptera</taxon>
        <taxon>Endopterygota</taxon>
        <taxon>Coleoptera</taxon>
        <taxon>Polyphaga</taxon>
        <taxon>Cucujiformia</taxon>
        <taxon>Chrysomeloidea</taxon>
        <taxon>Chrysomelidae</taxon>
        <taxon>Galerucinae</taxon>
        <taxon>Alticini</taxon>
        <taxon>Psylliodes</taxon>
    </lineage>
</organism>
<reference evidence="6" key="1">
    <citation type="submission" date="2022-01" db="EMBL/GenBank/DDBJ databases">
        <authorList>
            <person name="King R."/>
        </authorList>
    </citation>
    <scope>NUCLEOTIDE SEQUENCE</scope>
</reference>
<evidence type="ECO:0000313" key="6">
    <source>
        <dbReference type="EMBL" id="CAH1107954.1"/>
    </source>
</evidence>
<keyword evidence="7" id="KW-1185">Reference proteome</keyword>
<keyword evidence="4" id="KW-0862">Zinc</keyword>
<dbReference type="InterPro" id="IPR052035">
    <property type="entry name" value="ZnF_BED_domain_contain"/>
</dbReference>
<dbReference type="PANTHER" id="PTHR46481:SF10">
    <property type="entry name" value="ZINC FINGER BED DOMAIN-CONTAINING PROTEIN 39"/>
    <property type="match status" value="1"/>
</dbReference>
<dbReference type="OrthoDB" id="6620210at2759"/>
<gene>
    <name evidence="6" type="ORF">PSYICH_LOCUS8807</name>
</gene>
<dbReference type="GO" id="GO:0005634">
    <property type="term" value="C:nucleus"/>
    <property type="evidence" value="ECO:0007669"/>
    <property type="project" value="UniProtKB-SubCell"/>
</dbReference>
<evidence type="ECO:0000256" key="1">
    <source>
        <dbReference type="ARBA" id="ARBA00004123"/>
    </source>
</evidence>
<protein>
    <submittedName>
        <fullName evidence="6">Uncharacterized protein</fullName>
    </submittedName>
</protein>
<evidence type="ECO:0000256" key="2">
    <source>
        <dbReference type="ARBA" id="ARBA00022723"/>
    </source>
</evidence>
<comment type="subcellular location">
    <subcellularLocation>
        <location evidence="1">Nucleus</location>
    </subcellularLocation>
</comment>
<accession>A0A9P0CTD8</accession>
<name>A0A9P0CTD8_9CUCU</name>
<dbReference type="Proteomes" id="UP001153636">
    <property type="component" value="Chromosome 3"/>
</dbReference>
<keyword evidence="5" id="KW-0539">Nucleus</keyword>
<sequence length="119" mass="13271">MNTKSFLGLTCHYIDEDKFKSIVIAVYELSSNHTAEYITDIIKKFCESWGICINKISAVVTDNGANMVKAITLLFGKNKHLPCFAHLLDLLATKIMTEVGNVVTYFKHSVAASDELRKA</sequence>
<evidence type="ECO:0000256" key="3">
    <source>
        <dbReference type="ARBA" id="ARBA00022771"/>
    </source>
</evidence>
<keyword evidence="3" id="KW-0863">Zinc-finger</keyword>
<dbReference type="SUPFAM" id="SSF53098">
    <property type="entry name" value="Ribonuclease H-like"/>
    <property type="match status" value="1"/>
</dbReference>
<evidence type="ECO:0000313" key="7">
    <source>
        <dbReference type="Proteomes" id="UP001153636"/>
    </source>
</evidence>
<proteinExistence type="predicted"/>
<dbReference type="PANTHER" id="PTHR46481">
    <property type="entry name" value="ZINC FINGER BED DOMAIN-CONTAINING PROTEIN 4"/>
    <property type="match status" value="1"/>
</dbReference>
<dbReference type="InterPro" id="IPR012337">
    <property type="entry name" value="RNaseH-like_sf"/>
</dbReference>
<dbReference type="EMBL" id="OV651815">
    <property type="protein sequence ID" value="CAH1107954.1"/>
    <property type="molecule type" value="Genomic_DNA"/>
</dbReference>